<feature type="non-terminal residue" evidence="2">
    <location>
        <position position="1"/>
    </location>
</feature>
<protein>
    <submittedName>
        <fullName evidence="2">Uncharacterized protein</fullName>
    </submittedName>
</protein>
<name>A0A6V7H8S8_9HYME</name>
<feature type="non-terminal residue" evidence="2">
    <location>
        <position position="58"/>
    </location>
</feature>
<accession>A0A6V7H8S8</accession>
<organism evidence="2 3">
    <name type="scientific">Heterotrigona itama</name>
    <dbReference type="NCBI Taxonomy" id="395501"/>
    <lineage>
        <taxon>Eukaryota</taxon>
        <taxon>Metazoa</taxon>
        <taxon>Ecdysozoa</taxon>
        <taxon>Arthropoda</taxon>
        <taxon>Hexapoda</taxon>
        <taxon>Insecta</taxon>
        <taxon>Pterygota</taxon>
        <taxon>Neoptera</taxon>
        <taxon>Endopterygota</taxon>
        <taxon>Hymenoptera</taxon>
        <taxon>Apocrita</taxon>
        <taxon>Aculeata</taxon>
        <taxon>Apoidea</taxon>
        <taxon>Anthophila</taxon>
        <taxon>Apidae</taxon>
        <taxon>Heterotrigona</taxon>
    </lineage>
</organism>
<evidence type="ECO:0000313" key="2">
    <source>
        <dbReference type="EMBL" id="CAD1474306.1"/>
    </source>
</evidence>
<dbReference type="Proteomes" id="UP000752696">
    <property type="component" value="Unassembled WGS sequence"/>
</dbReference>
<gene>
    <name evidence="2" type="ORF">MHI_LOCUS459869</name>
</gene>
<proteinExistence type="predicted"/>
<comment type="caution">
    <text evidence="2">The sequence shown here is derived from an EMBL/GenBank/DDBJ whole genome shotgun (WGS) entry which is preliminary data.</text>
</comment>
<sequence>TGLNGVKPAIPPRDQKRAPARPPKDNLRLSTQNNNVESTDNANAEPTQQQLHSIRKYQ</sequence>
<feature type="region of interest" description="Disordered" evidence="1">
    <location>
        <begin position="1"/>
        <end position="58"/>
    </location>
</feature>
<feature type="compositionally biased region" description="Basic and acidic residues" evidence="1">
    <location>
        <begin position="13"/>
        <end position="27"/>
    </location>
</feature>
<dbReference type="EMBL" id="CAJDYZ010007437">
    <property type="protein sequence ID" value="CAD1474306.1"/>
    <property type="molecule type" value="Genomic_DNA"/>
</dbReference>
<feature type="compositionally biased region" description="Polar residues" evidence="1">
    <location>
        <begin position="28"/>
        <end position="52"/>
    </location>
</feature>
<keyword evidence="3" id="KW-1185">Reference proteome</keyword>
<dbReference type="AlphaFoldDB" id="A0A6V7H8S8"/>
<evidence type="ECO:0000256" key="1">
    <source>
        <dbReference type="SAM" id="MobiDB-lite"/>
    </source>
</evidence>
<reference evidence="2" key="1">
    <citation type="submission" date="2020-07" db="EMBL/GenBank/DDBJ databases">
        <authorList>
            <person name="Nazaruddin N."/>
        </authorList>
    </citation>
    <scope>NUCLEOTIDE SEQUENCE</scope>
</reference>
<evidence type="ECO:0000313" key="3">
    <source>
        <dbReference type="Proteomes" id="UP000752696"/>
    </source>
</evidence>